<dbReference type="AlphaFoldDB" id="A0AAD4L3S6"/>
<protein>
    <submittedName>
        <fullName evidence="2">Uncharacterized protein</fullName>
    </submittedName>
</protein>
<evidence type="ECO:0000256" key="1">
    <source>
        <dbReference type="SAM" id="MobiDB-lite"/>
    </source>
</evidence>
<sequence length="315" mass="35649">MSRADLFMESLTHQKKILDVSPYLDVNGQRGLESSYCLLHNIGDPTVSRQTLSRHKKAQQHLKNAYSIAKALFVLVTVTTPITDLALIEHTELFPRLEGWWDSNPPTQKFEFHAIKLLEGLDTQRDEGKLPNNRGNKKISTWRKRPRASRKTTGTHGIKELRTVDNPEPHHPQNQGAESQALLGRIEHEDGAAERGSGLQITLSTESATLQDYAINPIDEETIPFHSSQLINFLGAYQSDYPHLQTICNLLRMSEPNLQLPYSLFNLAPPYIHVKLVLPPGLRVNIEVSKEFSYLFVQYLWILQGSGVARDKATQ</sequence>
<organism evidence="2 3">
    <name type="scientific">Talaromyces proteolyticus</name>
    <dbReference type="NCBI Taxonomy" id="1131652"/>
    <lineage>
        <taxon>Eukaryota</taxon>
        <taxon>Fungi</taxon>
        <taxon>Dikarya</taxon>
        <taxon>Ascomycota</taxon>
        <taxon>Pezizomycotina</taxon>
        <taxon>Eurotiomycetes</taxon>
        <taxon>Eurotiomycetidae</taxon>
        <taxon>Eurotiales</taxon>
        <taxon>Trichocomaceae</taxon>
        <taxon>Talaromyces</taxon>
        <taxon>Talaromyces sect. Bacilispori</taxon>
    </lineage>
</organism>
<dbReference type="Proteomes" id="UP001201262">
    <property type="component" value="Unassembled WGS sequence"/>
</dbReference>
<comment type="caution">
    <text evidence="2">The sequence shown here is derived from an EMBL/GenBank/DDBJ whole genome shotgun (WGS) entry which is preliminary data.</text>
</comment>
<feature type="compositionally biased region" description="Basic and acidic residues" evidence="1">
    <location>
        <begin position="157"/>
        <end position="171"/>
    </location>
</feature>
<evidence type="ECO:0000313" key="3">
    <source>
        <dbReference type="Proteomes" id="UP001201262"/>
    </source>
</evidence>
<dbReference type="EMBL" id="JAJTJA010000001">
    <property type="protein sequence ID" value="KAH8706065.1"/>
    <property type="molecule type" value="Genomic_DNA"/>
</dbReference>
<proteinExistence type="predicted"/>
<gene>
    <name evidence="2" type="ORF">BGW36DRAFT_393486</name>
</gene>
<dbReference type="RefSeq" id="XP_046078686.1">
    <property type="nucleotide sequence ID" value="XM_046217811.1"/>
</dbReference>
<reference evidence="2" key="1">
    <citation type="submission" date="2021-12" db="EMBL/GenBank/DDBJ databases">
        <title>Convergent genome expansion in fungi linked to evolution of root-endophyte symbiosis.</title>
        <authorList>
            <consortium name="DOE Joint Genome Institute"/>
            <person name="Ke Y.-H."/>
            <person name="Bonito G."/>
            <person name="Liao H.-L."/>
            <person name="Looney B."/>
            <person name="Rojas-Flechas A."/>
            <person name="Nash J."/>
            <person name="Hameed K."/>
            <person name="Schadt C."/>
            <person name="Martin F."/>
            <person name="Crous P.W."/>
            <person name="Miettinen O."/>
            <person name="Magnuson J.K."/>
            <person name="Labbe J."/>
            <person name="Jacobson D."/>
            <person name="Doktycz M.J."/>
            <person name="Veneault-Fourrey C."/>
            <person name="Kuo A."/>
            <person name="Mondo S."/>
            <person name="Calhoun S."/>
            <person name="Riley R."/>
            <person name="Ohm R."/>
            <person name="LaButti K."/>
            <person name="Andreopoulos B."/>
            <person name="Pangilinan J."/>
            <person name="Nolan M."/>
            <person name="Tritt A."/>
            <person name="Clum A."/>
            <person name="Lipzen A."/>
            <person name="Daum C."/>
            <person name="Barry K."/>
            <person name="Grigoriev I.V."/>
            <person name="Vilgalys R."/>
        </authorList>
    </citation>
    <scope>NUCLEOTIDE SEQUENCE</scope>
    <source>
        <strain evidence="2">PMI_201</strain>
    </source>
</reference>
<keyword evidence="3" id="KW-1185">Reference proteome</keyword>
<evidence type="ECO:0000313" key="2">
    <source>
        <dbReference type="EMBL" id="KAH8706065.1"/>
    </source>
</evidence>
<accession>A0AAD4L3S6</accession>
<dbReference type="GeneID" id="70248098"/>
<feature type="compositionally biased region" description="Basic residues" evidence="1">
    <location>
        <begin position="135"/>
        <end position="150"/>
    </location>
</feature>
<feature type="region of interest" description="Disordered" evidence="1">
    <location>
        <begin position="125"/>
        <end position="177"/>
    </location>
</feature>
<name>A0AAD4L3S6_9EURO</name>